<comment type="caution">
    <text evidence="9">The sequence shown here is derived from an EMBL/GenBank/DDBJ whole genome shotgun (WGS) entry which is preliminary data.</text>
</comment>
<feature type="domain" description="PAC" evidence="8">
    <location>
        <begin position="242"/>
        <end position="294"/>
    </location>
</feature>
<dbReference type="SUPFAM" id="SSF55874">
    <property type="entry name" value="ATPase domain of HSP90 chaperone/DNA topoisomerase II/histidine kinase"/>
    <property type="match status" value="1"/>
</dbReference>
<dbReference type="SMART" id="SM00388">
    <property type="entry name" value="HisKA"/>
    <property type="match status" value="1"/>
</dbReference>
<dbReference type="NCBIfam" id="TIGR00229">
    <property type="entry name" value="sensory_box"/>
    <property type="match status" value="1"/>
</dbReference>
<dbReference type="InterPro" id="IPR001610">
    <property type="entry name" value="PAC"/>
</dbReference>
<dbReference type="InterPro" id="IPR001789">
    <property type="entry name" value="Sig_transdc_resp-reg_receiver"/>
</dbReference>
<dbReference type="Gene3D" id="2.10.70.100">
    <property type="match status" value="1"/>
</dbReference>
<evidence type="ECO:0000256" key="3">
    <source>
        <dbReference type="ARBA" id="ARBA00022553"/>
    </source>
</evidence>
<dbReference type="CDD" id="cd00130">
    <property type="entry name" value="PAS"/>
    <property type="match status" value="2"/>
</dbReference>
<evidence type="ECO:0000259" key="6">
    <source>
        <dbReference type="PROSITE" id="PS50109"/>
    </source>
</evidence>
<dbReference type="SUPFAM" id="SSF55785">
    <property type="entry name" value="PYP-like sensor domain (PAS domain)"/>
    <property type="match status" value="4"/>
</dbReference>
<evidence type="ECO:0000313" key="10">
    <source>
        <dbReference type="Proteomes" id="UP000700732"/>
    </source>
</evidence>
<dbReference type="Pfam" id="PF00072">
    <property type="entry name" value="Response_reg"/>
    <property type="match status" value="2"/>
</dbReference>
<dbReference type="PANTHER" id="PTHR45339">
    <property type="entry name" value="HYBRID SIGNAL TRANSDUCTION HISTIDINE KINASE J"/>
    <property type="match status" value="1"/>
</dbReference>
<feature type="domain" description="Response regulatory" evidence="7">
    <location>
        <begin position="948"/>
        <end position="1066"/>
    </location>
</feature>
<dbReference type="InterPro" id="IPR003661">
    <property type="entry name" value="HisK_dim/P_dom"/>
</dbReference>
<dbReference type="CDD" id="cd17546">
    <property type="entry name" value="REC_hyHK_CKI1_RcsC-like"/>
    <property type="match status" value="1"/>
</dbReference>
<evidence type="ECO:0000256" key="1">
    <source>
        <dbReference type="ARBA" id="ARBA00000085"/>
    </source>
</evidence>
<feature type="modified residue" description="4-aspartylphosphate" evidence="5">
    <location>
        <position position="857"/>
    </location>
</feature>
<dbReference type="EMBL" id="VFIA01000009">
    <property type="protein sequence ID" value="MBC3791361.1"/>
    <property type="molecule type" value="Genomic_DNA"/>
</dbReference>
<dbReference type="InterPro" id="IPR000700">
    <property type="entry name" value="PAS-assoc_C"/>
</dbReference>
<sequence>MKEKGQLQQEYYALLKADESIFDFVEESGLNGVCYLSLPGPDRGWLNAALWASLGYGSHESTAQIHWQTIIHPDDAPRITGLKDQSINDSDEDRLIRFLHKNGSVIQMRCQTRLIRHANEHRLLIACTIVLPDDKHMAPVDAPTEGVHRVAAVGLPTLAGGKKIEDEHQLLRTIIDNIPINIYVKDTESRKVLVNRAEYEYMGAESDSDVLGKDDTDLYPDESAQLSLAEDRQVITTGEPILGKETLNTRLDGRQCWFLSSKIPLRNEQEQISGLLGISLNITDRKQAEIELERTKELLEETNRVARIGGWEVDLLEETSHWSATTREIHGVPPDYQPDLNDAIGFYKEGVDREAISRAVNEGVQNGTPWDMELQIVTLGGRERWVRAIGKVEWRNNTCYRLYGTFQDIDDRKRSQIQAQEAAELLKKLSDRVPGALYQFQLSPEKKPSFSYVSVGVAELFELTPDEITADVRRLIACIHPDEVQPIIESILESKRTLQTWAMDFRVMLPVKGERWLRAEAMPEEVGGQVIWYGYMHDISARKQAEQELSKSRQQAEAASRSKSEFLANMSHEIRTPLNGVIGFTDLLMRTNMDDTQHQYLSMIYQSANSLLDIVNDILDFSKIKAGKVELTIEKTDMLEIGSQVVDMIKYQAHKKELEMLLNIAPDVPQFAFADAIRLRQILVNLLGNAVKFTEYGEIELGIETVPNPEPEQTTLRFSVRDTGIGIDEKSQKKIFEAFAQEDTSTTRRFGGTGLGLTISNRLLALMNSRLEIQSRVSEGSTFSFDVSLKTAPGEVAPWENTTTVRRVLIVDDNDRSRQILEAMLVANGIDVDQASSGMLAMRKLTAGEKYDAILMDYHMPYPNGIHIIKNIRKEALALGEQHIVLLHNASDEDDIHKVCDELLVTTRLVKPVRVQPLLRSLSQVKIRRNMLASSAPLQAGAYSEPIKILIAEDNPINMLLATAILRHISPGVKIMTAINGAEAVDLYKKEVPTLIFMDLQMPELNGYEATIAIRQFEKQVRVPIIALTAGTVRGEKERCLEAGMDDYVTKPVVKTIMESVVRKWLAVLARQKENQTADLIR</sequence>
<dbReference type="Pfam" id="PF00512">
    <property type="entry name" value="HisKA"/>
    <property type="match status" value="1"/>
</dbReference>
<dbReference type="Pfam" id="PF08448">
    <property type="entry name" value="PAS_4"/>
    <property type="match status" value="1"/>
</dbReference>
<evidence type="ECO:0000313" key="9">
    <source>
        <dbReference type="EMBL" id="MBC3791361.1"/>
    </source>
</evidence>
<dbReference type="SUPFAM" id="SSF47384">
    <property type="entry name" value="Homodimeric domain of signal transducing histidine kinase"/>
    <property type="match status" value="1"/>
</dbReference>
<dbReference type="CDD" id="cd00156">
    <property type="entry name" value="REC"/>
    <property type="match status" value="1"/>
</dbReference>
<dbReference type="PRINTS" id="PR00344">
    <property type="entry name" value="BCTRLSENSOR"/>
</dbReference>
<accession>A0ABR6W429</accession>
<dbReference type="InterPro" id="IPR011006">
    <property type="entry name" value="CheY-like_superfamily"/>
</dbReference>
<feature type="domain" description="Histidine kinase" evidence="6">
    <location>
        <begin position="569"/>
        <end position="791"/>
    </location>
</feature>
<dbReference type="PANTHER" id="PTHR45339:SF1">
    <property type="entry name" value="HYBRID SIGNAL TRANSDUCTION HISTIDINE KINASE J"/>
    <property type="match status" value="1"/>
</dbReference>
<gene>
    <name evidence="9" type="ORF">FH603_1862</name>
</gene>
<evidence type="ECO:0000256" key="4">
    <source>
        <dbReference type="ARBA" id="ARBA00023012"/>
    </source>
</evidence>
<dbReference type="Pfam" id="PF08447">
    <property type="entry name" value="PAS_3"/>
    <property type="match status" value="2"/>
</dbReference>
<feature type="modified residue" description="4-aspartylphosphate" evidence="5">
    <location>
        <position position="999"/>
    </location>
</feature>
<name>A0ABR6W429_9BACT</name>
<feature type="domain" description="Response regulatory" evidence="7">
    <location>
        <begin position="807"/>
        <end position="926"/>
    </location>
</feature>
<keyword evidence="10" id="KW-1185">Reference proteome</keyword>
<dbReference type="InterPro" id="IPR000014">
    <property type="entry name" value="PAS"/>
</dbReference>
<dbReference type="InterPro" id="IPR035965">
    <property type="entry name" value="PAS-like_dom_sf"/>
</dbReference>
<feature type="domain" description="PAC" evidence="8">
    <location>
        <begin position="370"/>
        <end position="421"/>
    </location>
</feature>
<evidence type="ECO:0000256" key="2">
    <source>
        <dbReference type="ARBA" id="ARBA00012438"/>
    </source>
</evidence>
<dbReference type="InterPro" id="IPR013655">
    <property type="entry name" value="PAS_fold_3"/>
</dbReference>
<dbReference type="Gene3D" id="3.40.50.2300">
    <property type="match status" value="2"/>
</dbReference>
<comment type="catalytic activity">
    <reaction evidence="1">
        <text>ATP + protein L-histidine = ADP + protein N-phospho-L-histidine.</text>
        <dbReference type="EC" id="2.7.13.3"/>
    </reaction>
</comment>
<dbReference type="SUPFAM" id="SSF52172">
    <property type="entry name" value="CheY-like"/>
    <property type="match status" value="2"/>
</dbReference>
<dbReference type="PROSITE" id="PS50109">
    <property type="entry name" value="HIS_KIN"/>
    <property type="match status" value="1"/>
</dbReference>
<organism evidence="9 10">
    <name type="scientific">Spirosoma utsteinense</name>
    <dbReference type="NCBI Taxonomy" id="2585773"/>
    <lineage>
        <taxon>Bacteria</taxon>
        <taxon>Pseudomonadati</taxon>
        <taxon>Bacteroidota</taxon>
        <taxon>Cytophagia</taxon>
        <taxon>Cytophagales</taxon>
        <taxon>Cytophagaceae</taxon>
        <taxon>Spirosoma</taxon>
    </lineage>
</organism>
<dbReference type="RefSeq" id="WP_186737156.1">
    <property type="nucleotide sequence ID" value="NZ_VFIA01000009.1"/>
</dbReference>
<dbReference type="CDD" id="cd00082">
    <property type="entry name" value="HisKA"/>
    <property type="match status" value="1"/>
</dbReference>
<proteinExistence type="predicted"/>
<dbReference type="Gene3D" id="3.30.565.10">
    <property type="entry name" value="Histidine kinase-like ATPase, C-terminal domain"/>
    <property type="match status" value="1"/>
</dbReference>
<evidence type="ECO:0000256" key="5">
    <source>
        <dbReference type="PROSITE-ProRule" id="PRU00169"/>
    </source>
</evidence>
<dbReference type="CDD" id="cd16922">
    <property type="entry name" value="HATPase_EvgS-ArcB-TorS-like"/>
    <property type="match status" value="1"/>
</dbReference>
<dbReference type="InterPro" id="IPR013656">
    <property type="entry name" value="PAS_4"/>
</dbReference>
<dbReference type="InterPro" id="IPR004358">
    <property type="entry name" value="Sig_transdc_His_kin-like_C"/>
</dbReference>
<dbReference type="SMART" id="SM00086">
    <property type="entry name" value="PAC"/>
    <property type="match status" value="4"/>
</dbReference>
<evidence type="ECO:0000259" key="7">
    <source>
        <dbReference type="PROSITE" id="PS50110"/>
    </source>
</evidence>
<reference evidence="9 10" key="1">
    <citation type="submission" date="2019-06" db="EMBL/GenBank/DDBJ databases">
        <title>Spirosoma utsteinense sp. nov. isolated from Antarctic ice-free soils.</title>
        <authorList>
            <person name="Tahon G."/>
        </authorList>
    </citation>
    <scope>NUCLEOTIDE SEQUENCE [LARGE SCALE GENOMIC DNA]</scope>
    <source>
        <strain evidence="9 10">LMG 31447</strain>
    </source>
</reference>
<dbReference type="Proteomes" id="UP000700732">
    <property type="component" value="Unassembled WGS sequence"/>
</dbReference>
<evidence type="ECO:0000259" key="8">
    <source>
        <dbReference type="PROSITE" id="PS50113"/>
    </source>
</evidence>
<keyword evidence="3 5" id="KW-0597">Phosphoprotein</keyword>
<dbReference type="Gene3D" id="1.10.287.130">
    <property type="match status" value="1"/>
</dbReference>
<keyword evidence="4" id="KW-0902">Two-component regulatory system</keyword>
<dbReference type="Gene3D" id="3.30.450.20">
    <property type="entry name" value="PAS domain"/>
    <property type="match status" value="4"/>
</dbReference>
<dbReference type="SMART" id="SM00387">
    <property type="entry name" value="HATPase_c"/>
    <property type="match status" value="1"/>
</dbReference>
<dbReference type="PROSITE" id="PS50110">
    <property type="entry name" value="RESPONSE_REGULATORY"/>
    <property type="match status" value="2"/>
</dbReference>
<dbReference type="InterPro" id="IPR036890">
    <property type="entry name" value="HATPase_C_sf"/>
</dbReference>
<dbReference type="InterPro" id="IPR003594">
    <property type="entry name" value="HATPase_dom"/>
</dbReference>
<protein>
    <recommendedName>
        <fullName evidence="2">histidine kinase</fullName>
        <ecNumber evidence="2">2.7.13.3</ecNumber>
    </recommendedName>
</protein>
<dbReference type="PROSITE" id="PS50113">
    <property type="entry name" value="PAC"/>
    <property type="match status" value="2"/>
</dbReference>
<dbReference type="SMART" id="SM00448">
    <property type="entry name" value="REC"/>
    <property type="match status" value="2"/>
</dbReference>
<dbReference type="InterPro" id="IPR036097">
    <property type="entry name" value="HisK_dim/P_sf"/>
</dbReference>
<dbReference type="EC" id="2.7.13.3" evidence="2"/>
<dbReference type="Pfam" id="PF02518">
    <property type="entry name" value="HATPase_c"/>
    <property type="match status" value="1"/>
</dbReference>
<dbReference type="InterPro" id="IPR005467">
    <property type="entry name" value="His_kinase_dom"/>
</dbReference>